<evidence type="ECO:0000313" key="5">
    <source>
        <dbReference type="Proteomes" id="UP000199161"/>
    </source>
</evidence>
<dbReference type="AlphaFoldDB" id="A0A1I1H8F5"/>
<keyword evidence="1 2" id="KW-0129">CBS domain</keyword>
<dbReference type="InterPro" id="IPR000644">
    <property type="entry name" value="CBS_dom"/>
</dbReference>
<feature type="domain" description="CBS" evidence="3">
    <location>
        <begin position="27"/>
        <end position="80"/>
    </location>
</feature>
<dbReference type="SMART" id="SM00116">
    <property type="entry name" value="CBS"/>
    <property type="match status" value="2"/>
</dbReference>
<keyword evidence="5" id="KW-1185">Reference proteome</keyword>
<accession>A0A1I1H8F5</accession>
<gene>
    <name evidence="4" type="ORF">SAMN05444422_105164</name>
</gene>
<dbReference type="Gene3D" id="3.10.580.10">
    <property type="entry name" value="CBS-domain"/>
    <property type="match status" value="1"/>
</dbReference>
<dbReference type="Proteomes" id="UP000199161">
    <property type="component" value="Unassembled WGS sequence"/>
</dbReference>
<dbReference type="PANTHER" id="PTHR43080">
    <property type="entry name" value="CBS DOMAIN-CONTAINING PROTEIN CBSX3, MITOCHONDRIAL"/>
    <property type="match status" value="1"/>
</dbReference>
<evidence type="ECO:0000256" key="2">
    <source>
        <dbReference type="PROSITE-ProRule" id="PRU00703"/>
    </source>
</evidence>
<evidence type="ECO:0000313" key="4">
    <source>
        <dbReference type="EMBL" id="SFC18308.1"/>
    </source>
</evidence>
<protein>
    <submittedName>
        <fullName evidence="4">CBS domain-containing protein</fullName>
    </submittedName>
</protein>
<proteinExistence type="predicted"/>
<dbReference type="InterPro" id="IPR046342">
    <property type="entry name" value="CBS_dom_sf"/>
</dbReference>
<dbReference type="PROSITE" id="PS51371">
    <property type="entry name" value="CBS"/>
    <property type="match status" value="2"/>
</dbReference>
<name>A0A1I1H8F5_NATHA</name>
<organism evidence="4 5">
    <name type="scientific">Natronobacterium haloterrestre</name>
    <name type="common">Halobiforma haloterrestris</name>
    <dbReference type="NCBI Taxonomy" id="148448"/>
    <lineage>
        <taxon>Archaea</taxon>
        <taxon>Methanobacteriati</taxon>
        <taxon>Methanobacteriota</taxon>
        <taxon>Stenosarchaea group</taxon>
        <taxon>Halobacteria</taxon>
        <taxon>Halobacteriales</taxon>
        <taxon>Natrialbaceae</taxon>
        <taxon>Natronobacterium</taxon>
    </lineage>
</organism>
<dbReference type="Pfam" id="PF00571">
    <property type="entry name" value="CBS"/>
    <property type="match status" value="2"/>
</dbReference>
<sequence>MRETLMIPGVVCSPMTSDDRTTVEDVMSTPLETIAADATVMEATSRMREKDINALVVRTTPRAIISSTDVLDAVSEGKDPTSLEVADVMTTDVETAAPDLYMEEVAAMMTTYGIKHLPVVDDDYVGMVSSTDVTAHLS</sequence>
<feature type="domain" description="CBS" evidence="3">
    <location>
        <begin position="89"/>
        <end position="138"/>
    </location>
</feature>
<dbReference type="PANTHER" id="PTHR43080:SF2">
    <property type="entry name" value="CBS DOMAIN-CONTAINING PROTEIN"/>
    <property type="match status" value="1"/>
</dbReference>
<dbReference type="EMBL" id="FOKW01000005">
    <property type="protein sequence ID" value="SFC18308.1"/>
    <property type="molecule type" value="Genomic_DNA"/>
</dbReference>
<dbReference type="SUPFAM" id="SSF54631">
    <property type="entry name" value="CBS-domain pair"/>
    <property type="match status" value="1"/>
</dbReference>
<evidence type="ECO:0000256" key="1">
    <source>
        <dbReference type="ARBA" id="ARBA00023122"/>
    </source>
</evidence>
<dbReference type="InterPro" id="IPR051257">
    <property type="entry name" value="Diverse_CBS-Domain"/>
</dbReference>
<reference evidence="5" key="1">
    <citation type="submission" date="2016-10" db="EMBL/GenBank/DDBJ databases">
        <authorList>
            <person name="Varghese N."/>
            <person name="Submissions S."/>
        </authorList>
    </citation>
    <scope>NUCLEOTIDE SEQUENCE [LARGE SCALE GENOMIC DNA]</scope>
    <source>
        <strain evidence="5">DSM 13078</strain>
    </source>
</reference>
<evidence type="ECO:0000259" key="3">
    <source>
        <dbReference type="PROSITE" id="PS51371"/>
    </source>
</evidence>